<sequence>MIGRVIQSGRVAIQGSRLMANRLPVMQASRGVHKGVESVPPMRFMSVPERMGLYVFIAFAFLSYPTYVLLNLDNLRPKAENSLGEAALEERANRLGK</sequence>
<protein>
    <submittedName>
        <fullName evidence="2">Uncharacterized protein</fullName>
    </submittedName>
</protein>
<evidence type="ECO:0000313" key="2">
    <source>
        <dbReference type="WBParaSite" id="JU765_v2.g2962.t1"/>
    </source>
</evidence>
<evidence type="ECO:0000313" key="1">
    <source>
        <dbReference type="Proteomes" id="UP000887576"/>
    </source>
</evidence>
<dbReference type="WBParaSite" id="JU765_v2.g2962.t1">
    <property type="protein sequence ID" value="JU765_v2.g2962.t1"/>
    <property type="gene ID" value="JU765_v2.g2962"/>
</dbReference>
<organism evidence="1 2">
    <name type="scientific">Panagrolaimus sp. JU765</name>
    <dbReference type="NCBI Taxonomy" id="591449"/>
    <lineage>
        <taxon>Eukaryota</taxon>
        <taxon>Metazoa</taxon>
        <taxon>Ecdysozoa</taxon>
        <taxon>Nematoda</taxon>
        <taxon>Chromadorea</taxon>
        <taxon>Rhabditida</taxon>
        <taxon>Tylenchina</taxon>
        <taxon>Panagrolaimomorpha</taxon>
        <taxon>Panagrolaimoidea</taxon>
        <taxon>Panagrolaimidae</taxon>
        <taxon>Panagrolaimus</taxon>
    </lineage>
</organism>
<name>A0AC34R2Z5_9BILA</name>
<dbReference type="Proteomes" id="UP000887576">
    <property type="component" value="Unplaced"/>
</dbReference>
<proteinExistence type="predicted"/>
<reference evidence="2" key="1">
    <citation type="submission" date="2022-11" db="UniProtKB">
        <authorList>
            <consortium name="WormBaseParasite"/>
        </authorList>
    </citation>
    <scope>IDENTIFICATION</scope>
</reference>
<accession>A0AC34R2Z5</accession>